<evidence type="ECO:0000256" key="8">
    <source>
        <dbReference type="ARBA" id="ARBA00023118"/>
    </source>
</evidence>
<evidence type="ECO:0000256" key="2">
    <source>
        <dbReference type="ARBA" id="ARBA00009959"/>
    </source>
</evidence>
<keyword evidence="8 9" id="KW-0051">Antiviral defense</keyword>
<dbReference type="EMBL" id="FZNN01000005">
    <property type="protein sequence ID" value="SNR44517.1"/>
    <property type="molecule type" value="Genomic_DNA"/>
</dbReference>
<dbReference type="InterPro" id="IPR021127">
    <property type="entry name" value="CRISPR_associated_Cas2"/>
</dbReference>
<evidence type="ECO:0000313" key="11">
    <source>
        <dbReference type="Proteomes" id="UP000198417"/>
    </source>
</evidence>
<dbReference type="NCBIfam" id="TIGR01573">
    <property type="entry name" value="cas2"/>
    <property type="match status" value="1"/>
</dbReference>
<dbReference type="AlphaFoldDB" id="A0A238WDM0"/>
<evidence type="ECO:0000313" key="10">
    <source>
        <dbReference type="EMBL" id="SNR44517.1"/>
    </source>
</evidence>
<comment type="cofactor">
    <cofactor evidence="1 9">
        <name>Mg(2+)</name>
        <dbReference type="ChEBI" id="CHEBI:18420"/>
    </cofactor>
</comment>
<evidence type="ECO:0000256" key="7">
    <source>
        <dbReference type="ARBA" id="ARBA00022842"/>
    </source>
</evidence>
<keyword evidence="5 9" id="KW-0255">Endonuclease</keyword>
<evidence type="ECO:0000256" key="6">
    <source>
        <dbReference type="ARBA" id="ARBA00022801"/>
    </source>
</evidence>
<gene>
    <name evidence="9" type="primary">cas2</name>
    <name evidence="10" type="ORF">SAMN06265370_105123</name>
</gene>
<protein>
    <recommendedName>
        <fullName evidence="9">CRISPR-associated endoribonuclease Cas2</fullName>
        <ecNumber evidence="9">3.1.-.-</ecNumber>
    </recommendedName>
</protein>
<accession>A0A238WDM0</accession>
<keyword evidence="4 9" id="KW-0479">Metal-binding</keyword>
<organism evidence="10 11">
    <name type="scientific">Puniceibacterium sediminis</name>
    <dbReference type="NCBI Taxonomy" id="1608407"/>
    <lineage>
        <taxon>Bacteria</taxon>
        <taxon>Pseudomonadati</taxon>
        <taxon>Pseudomonadota</taxon>
        <taxon>Alphaproteobacteria</taxon>
        <taxon>Rhodobacterales</taxon>
        <taxon>Paracoccaceae</taxon>
        <taxon>Puniceibacterium</taxon>
    </lineage>
</organism>
<keyword evidence="11" id="KW-1185">Reference proteome</keyword>
<feature type="binding site" evidence="9">
    <location>
        <position position="34"/>
    </location>
    <ligand>
        <name>Mg(2+)</name>
        <dbReference type="ChEBI" id="CHEBI:18420"/>
        <note>catalytic</note>
    </ligand>
</feature>
<sequence>MLQICSPLLLLGRSYLKGMTHRAPHRTLCLVAYDIREDTRRARALRAVKAFGLDGQKSVHECALSQSERRELSLRLSGLIDPDTDRIMVLPLDPRSTIVTLGGQTRAPLAPRVLVIA</sequence>
<proteinExistence type="inferred from homology"/>
<keyword evidence="6 9" id="KW-0378">Hydrolase</keyword>
<dbReference type="Proteomes" id="UP000198417">
    <property type="component" value="Unassembled WGS sequence"/>
</dbReference>
<reference evidence="10 11" key="1">
    <citation type="submission" date="2017-06" db="EMBL/GenBank/DDBJ databases">
        <authorList>
            <person name="Kim H.J."/>
            <person name="Triplett B.A."/>
        </authorList>
    </citation>
    <scope>NUCLEOTIDE SEQUENCE [LARGE SCALE GENOMIC DNA]</scope>
    <source>
        <strain evidence="10 11">DSM 29052</strain>
    </source>
</reference>
<evidence type="ECO:0000256" key="3">
    <source>
        <dbReference type="ARBA" id="ARBA00022722"/>
    </source>
</evidence>
<dbReference type="Pfam" id="PF09827">
    <property type="entry name" value="CRISPR_Cas2"/>
    <property type="match status" value="1"/>
</dbReference>
<evidence type="ECO:0000256" key="5">
    <source>
        <dbReference type="ARBA" id="ARBA00022759"/>
    </source>
</evidence>
<dbReference type="EC" id="3.1.-.-" evidence="9"/>
<dbReference type="GO" id="GO:0043571">
    <property type="term" value="P:maintenance of CRISPR repeat elements"/>
    <property type="evidence" value="ECO:0007669"/>
    <property type="project" value="UniProtKB-UniRule"/>
</dbReference>
<dbReference type="GO" id="GO:0051607">
    <property type="term" value="P:defense response to virus"/>
    <property type="evidence" value="ECO:0007669"/>
    <property type="project" value="UniProtKB-UniRule"/>
</dbReference>
<dbReference type="SUPFAM" id="SSF143430">
    <property type="entry name" value="TTP0101/SSO1404-like"/>
    <property type="match status" value="1"/>
</dbReference>
<dbReference type="Gene3D" id="3.30.70.240">
    <property type="match status" value="1"/>
</dbReference>
<dbReference type="GO" id="GO:0004521">
    <property type="term" value="F:RNA endonuclease activity"/>
    <property type="evidence" value="ECO:0007669"/>
    <property type="project" value="InterPro"/>
</dbReference>
<keyword evidence="7 9" id="KW-0460">Magnesium</keyword>
<dbReference type="InterPro" id="IPR019199">
    <property type="entry name" value="Virulence_VapD/CRISPR_Cas2"/>
</dbReference>
<dbReference type="HAMAP" id="MF_01471">
    <property type="entry name" value="Cas2"/>
    <property type="match status" value="1"/>
</dbReference>
<evidence type="ECO:0000256" key="9">
    <source>
        <dbReference type="HAMAP-Rule" id="MF_01471"/>
    </source>
</evidence>
<dbReference type="PANTHER" id="PTHR34405">
    <property type="entry name" value="CRISPR-ASSOCIATED ENDORIBONUCLEASE CAS2"/>
    <property type="match status" value="1"/>
</dbReference>
<comment type="subunit">
    <text evidence="9">Homodimer, forms a heterotetramer with a Cas1 homodimer.</text>
</comment>
<dbReference type="GO" id="GO:0016787">
    <property type="term" value="F:hydrolase activity"/>
    <property type="evidence" value="ECO:0007669"/>
    <property type="project" value="UniProtKB-KW"/>
</dbReference>
<comment type="similarity">
    <text evidence="2 9">Belongs to the CRISPR-associated endoribonuclease Cas2 protein family.</text>
</comment>
<evidence type="ECO:0000256" key="4">
    <source>
        <dbReference type="ARBA" id="ARBA00022723"/>
    </source>
</evidence>
<dbReference type="CDD" id="cd09725">
    <property type="entry name" value="Cas2_I_II_III"/>
    <property type="match status" value="1"/>
</dbReference>
<dbReference type="PANTHER" id="PTHR34405:SF3">
    <property type="entry name" value="CRISPR-ASSOCIATED ENDORIBONUCLEASE CAS2 3"/>
    <property type="match status" value="1"/>
</dbReference>
<keyword evidence="3 9" id="KW-0540">Nuclease</keyword>
<comment type="function">
    <text evidence="9">CRISPR (clustered regularly interspaced short palindromic repeat), is an adaptive immune system that provides protection against mobile genetic elements (viruses, transposable elements and conjugative plasmids). CRISPR clusters contain sequences complementary to antecedent mobile elements and target invading nucleic acids. CRISPR clusters are transcribed and processed into CRISPR RNA (crRNA). Functions as a ssRNA-specific endoribonuclease. Involved in the integration of spacer DNA into the CRISPR cassette.</text>
</comment>
<dbReference type="GO" id="GO:0046872">
    <property type="term" value="F:metal ion binding"/>
    <property type="evidence" value="ECO:0007669"/>
    <property type="project" value="UniProtKB-UniRule"/>
</dbReference>
<name>A0A238WDM0_9RHOB</name>
<evidence type="ECO:0000256" key="1">
    <source>
        <dbReference type="ARBA" id="ARBA00001946"/>
    </source>
</evidence>